<feature type="domain" description="Transcriptional regulator LmrA/YxaF-like C-terminal" evidence="5">
    <location>
        <begin position="78"/>
        <end position="176"/>
    </location>
</feature>
<evidence type="ECO:0000256" key="1">
    <source>
        <dbReference type="ARBA" id="ARBA00023015"/>
    </source>
</evidence>
<organism evidence="6 7">
    <name type="scientific">Mycolicibacterium madagascariense</name>
    <dbReference type="NCBI Taxonomy" id="212765"/>
    <lineage>
        <taxon>Bacteria</taxon>
        <taxon>Bacillati</taxon>
        <taxon>Actinomycetota</taxon>
        <taxon>Actinomycetes</taxon>
        <taxon>Mycobacteriales</taxon>
        <taxon>Mycobacteriaceae</taxon>
        <taxon>Mycolicibacterium</taxon>
    </lineage>
</organism>
<dbReference type="PANTHER" id="PTHR47506:SF3">
    <property type="entry name" value="HTH-TYPE TRANSCRIPTIONAL REGULATOR LMRA"/>
    <property type="match status" value="1"/>
</dbReference>
<dbReference type="InterPro" id="IPR009057">
    <property type="entry name" value="Homeodomain-like_sf"/>
</dbReference>
<dbReference type="Pfam" id="PF21993">
    <property type="entry name" value="TetR_C_13_2"/>
    <property type="match status" value="1"/>
</dbReference>
<evidence type="ECO:0000259" key="5">
    <source>
        <dbReference type="Pfam" id="PF21993"/>
    </source>
</evidence>
<dbReference type="InterPro" id="IPR001647">
    <property type="entry name" value="HTH_TetR"/>
</dbReference>
<feature type="domain" description="HTH tetR-type" evidence="4">
    <location>
        <begin position="11"/>
        <end position="54"/>
    </location>
</feature>
<dbReference type="GO" id="GO:0003677">
    <property type="term" value="F:DNA binding"/>
    <property type="evidence" value="ECO:0007669"/>
    <property type="project" value="UniProtKB-KW"/>
</dbReference>
<keyword evidence="3" id="KW-0804">Transcription</keyword>
<dbReference type="RefSeq" id="WP_163735556.1">
    <property type="nucleotide sequence ID" value="NZ_AP022610.1"/>
</dbReference>
<name>A0A7I7XEL3_9MYCO</name>
<accession>A0A7I7XEL3</accession>
<evidence type="ECO:0000313" key="7">
    <source>
        <dbReference type="Proteomes" id="UP000466517"/>
    </source>
</evidence>
<dbReference type="SUPFAM" id="SSF48498">
    <property type="entry name" value="Tetracyclin repressor-like, C-terminal domain"/>
    <property type="match status" value="1"/>
</dbReference>
<keyword evidence="1" id="KW-0805">Transcription regulation</keyword>
<evidence type="ECO:0000313" key="6">
    <source>
        <dbReference type="EMBL" id="BBZ27548.1"/>
    </source>
</evidence>
<dbReference type="InterPro" id="IPR054156">
    <property type="entry name" value="YxaF_TetR_C"/>
</dbReference>
<evidence type="ECO:0000256" key="3">
    <source>
        <dbReference type="ARBA" id="ARBA00023163"/>
    </source>
</evidence>
<reference evidence="6 7" key="1">
    <citation type="journal article" date="2019" name="Emerg. Microbes Infect.">
        <title>Comprehensive subspecies identification of 175 nontuberculous mycobacteria species based on 7547 genomic profiles.</title>
        <authorList>
            <person name="Matsumoto Y."/>
            <person name="Kinjo T."/>
            <person name="Motooka D."/>
            <person name="Nabeya D."/>
            <person name="Jung N."/>
            <person name="Uechi K."/>
            <person name="Horii T."/>
            <person name="Iida T."/>
            <person name="Fujita J."/>
            <person name="Nakamura S."/>
        </authorList>
    </citation>
    <scope>NUCLEOTIDE SEQUENCE [LARGE SCALE GENOMIC DNA]</scope>
    <source>
        <strain evidence="6 7">JCM 13574</strain>
    </source>
</reference>
<dbReference type="Gene3D" id="1.10.357.10">
    <property type="entry name" value="Tetracycline Repressor, domain 2"/>
    <property type="match status" value="1"/>
</dbReference>
<keyword evidence="2" id="KW-0238">DNA-binding</keyword>
<evidence type="ECO:0000259" key="4">
    <source>
        <dbReference type="Pfam" id="PF00440"/>
    </source>
</evidence>
<dbReference type="Pfam" id="PF00440">
    <property type="entry name" value="TetR_N"/>
    <property type="match status" value="1"/>
</dbReference>
<dbReference type="Proteomes" id="UP000466517">
    <property type="component" value="Chromosome"/>
</dbReference>
<dbReference type="KEGG" id="mmag:MMAD_18430"/>
<dbReference type="AlphaFoldDB" id="A0A7I7XEL3"/>
<dbReference type="EMBL" id="AP022610">
    <property type="protein sequence ID" value="BBZ27548.1"/>
    <property type="molecule type" value="Genomic_DNA"/>
</dbReference>
<dbReference type="PANTHER" id="PTHR47506">
    <property type="entry name" value="TRANSCRIPTIONAL REGULATORY PROTEIN"/>
    <property type="match status" value="1"/>
</dbReference>
<proteinExistence type="predicted"/>
<dbReference type="SUPFAM" id="SSF46689">
    <property type="entry name" value="Homeodomain-like"/>
    <property type="match status" value="1"/>
</dbReference>
<evidence type="ECO:0000256" key="2">
    <source>
        <dbReference type="ARBA" id="ARBA00023125"/>
    </source>
</evidence>
<sequence>MKVRDMLVLNTIELVRRHGVAGTGIAAILERSGVSRRSIYLNFPHGKTQLVQEATRAAGDFIDQQIATALQQPTLQKSLDAFIAGWKEVVAGSDFTAGCPIAAAGLARSSEPEIADTAGETFTRWRDAITTSLRDHGIAKGTARALANTILAAVEGAVVMAQAEKSLAPLDDVHRQLRVLLNHHVDRPAH</sequence>
<dbReference type="InterPro" id="IPR036271">
    <property type="entry name" value="Tet_transcr_reg_TetR-rel_C_sf"/>
</dbReference>
<protein>
    <submittedName>
        <fullName evidence="6">Putative TetR-family transcriptional regulator</fullName>
    </submittedName>
</protein>
<gene>
    <name evidence="6" type="ORF">MMAD_18430</name>
</gene>
<keyword evidence="7" id="KW-1185">Reference proteome</keyword>